<proteinExistence type="predicted"/>
<evidence type="ECO:0000313" key="1">
    <source>
        <dbReference type="EMBL" id="SEA09021.1"/>
    </source>
</evidence>
<sequence length="77" mass="8060">MPEGKPIPKARRAVSLFAAREVKRPDAPTLRRYAKWGDALLPGIDDVCVTSPQNNNQAAANVCAGIPAGAPAIPARA</sequence>
<dbReference type="AlphaFoldDB" id="A0A1H3YD67"/>
<gene>
    <name evidence="1" type="ORF">SAMN05216562_1668</name>
</gene>
<dbReference type="STRING" id="658218.SAMN05216562_1668"/>
<accession>A0A1H3YD67</accession>
<evidence type="ECO:0000313" key="2">
    <source>
        <dbReference type="Proteomes" id="UP000198658"/>
    </source>
</evidence>
<dbReference type="Proteomes" id="UP000198658">
    <property type="component" value="Unassembled WGS sequence"/>
</dbReference>
<keyword evidence="2" id="KW-1185">Reference proteome</keyword>
<dbReference type="EMBL" id="FNQO01000002">
    <property type="protein sequence ID" value="SEA09021.1"/>
    <property type="molecule type" value="Genomic_DNA"/>
</dbReference>
<reference evidence="2" key="1">
    <citation type="submission" date="2016-10" db="EMBL/GenBank/DDBJ databases">
        <authorList>
            <person name="Varghese N."/>
            <person name="Submissions S."/>
        </authorList>
    </citation>
    <scope>NUCLEOTIDE SEQUENCE [LARGE SCALE GENOMIC DNA]</scope>
    <source>
        <strain evidence="2">CGMCC 1.10657</strain>
    </source>
</reference>
<name>A0A1H3YD67_9GAMM</name>
<organism evidence="1 2">
    <name type="scientific">Microbulbifer marinus</name>
    <dbReference type="NCBI Taxonomy" id="658218"/>
    <lineage>
        <taxon>Bacteria</taxon>
        <taxon>Pseudomonadati</taxon>
        <taxon>Pseudomonadota</taxon>
        <taxon>Gammaproteobacteria</taxon>
        <taxon>Cellvibrionales</taxon>
        <taxon>Microbulbiferaceae</taxon>
        <taxon>Microbulbifer</taxon>
    </lineage>
</organism>
<protein>
    <submittedName>
        <fullName evidence="1">Uncharacterized protein</fullName>
    </submittedName>
</protein>